<feature type="transmembrane region" description="Helical" evidence="1">
    <location>
        <begin position="147"/>
        <end position="171"/>
    </location>
</feature>
<organism evidence="2 3">
    <name type="scientific">Candidatus Enterocloster excrementipullorum</name>
    <dbReference type="NCBI Taxonomy" id="2838559"/>
    <lineage>
        <taxon>Bacteria</taxon>
        <taxon>Bacillati</taxon>
        <taxon>Bacillota</taxon>
        <taxon>Clostridia</taxon>
        <taxon>Lachnospirales</taxon>
        <taxon>Lachnospiraceae</taxon>
        <taxon>Enterocloster</taxon>
    </lineage>
</organism>
<keyword evidence="1" id="KW-1133">Transmembrane helix</keyword>
<comment type="caution">
    <text evidence="2">The sequence shown here is derived from an EMBL/GenBank/DDBJ whole genome shotgun (WGS) entry which is preliminary data.</text>
</comment>
<reference evidence="2" key="1">
    <citation type="journal article" date="2021" name="PeerJ">
        <title>Extensive microbial diversity within the chicken gut microbiome revealed by metagenomics and culture.</title>
        <authorList>
            <person name="Gilroy R."/>
            <person name="Ravi A."/>
            <person name="Getino M."/>
            <person name="Pursley I."/>
            <person name="Horton D.L."/>
            <person name="Alikhan N.F."/>
            <person name="Baker D."/>
            <person name="Gharbi K."/>
            <person name="Hall N."/>
            <person name="Watson M."/>
            <person name="Adriaenssens E.M."/>
            <person name="Foster-Nyarko E."/>
            <person name="Jarju S."/>
            <person name="Secka A."/>
            <person name="Antonio M."/>
            <person name="Oren A."/>
            <person name="Chaudhuri R.R."/>
            <person name="La Ragione R."/>
            <person name="Hildebrand F."/>
            <person name="Pallen M.J."/>
        </authorList>
    </citation>
    <scope>NUCLEOTIDE SEQUENCE</scope>
    <source>
        <strain evidence="2">CHK180-15479</strain>
    </source>
</reference>
<feature type="transmembrane region" description="Helical" evidence="1">
    <location>
        <begin position="114"/>
        <end position="135"/>
    </location>
</feature>
<proteinExistence type="predicted"/>
<reference evidence="2" key="2">
    <citation type="submission" date="2021-04" db="EMBL/GenBank/DDBJ databases">
        <authorList>
            <person name="Gilroy R."/>
        </authorList>
    </citation>
    <scope>NUCLEOTIDE SEQUENCE</scope>
    <source>
        <strain evidence="2">CHK180-15479</strain>
    </source>
</reference>
<evidence type="ECO:0000256" key="1">
    <source>
        <dbReference type="SAM" id="Phobius"/>
    </source>
</evidence>
<keyword evidence="1" id="KW-0472">Membrane</keyword>
<evidence type="ECO:0000313" key="3">
    <source>
        <dbReference type="Proteomes" id="UP000823910"/>
    </source>
</evidence>
<feature type="transmembrane region" description="Helical" evidence="1">
    <location>
        <begin position="12"/>
        <end position="34"/>
    </location>
</feature>
<name>A0A9D2SHK0_9FIRM</name>
<sequence>MRLRGFKGFTYGDWLLLCFCLGLGAGMALALMFGDYGVQEGMLWAGAAGELGREAKRRAFLELLRQRAAGCMAGWVAGLTVCSKFLFGLLTFHGGMSMAAVLTGFTVRRGLLGFPLFLGALLPQGILYGAAWGIMAGWAGQREKRVHFFPALFLLGITAVGAFLEMWILLLRSR</sequence>
<protein>
    <recommendedName>
        <fullName evidence="4">Stage II sporulation protein M</fullName>
    </recommendedName>
</protein>
<keyword evidence="1" id="KW-0812">Transmembrane</keyword>
<feature type="transmembrane region" description="Helical" evidence="1">
    <location>
        <begin position="85"/>
        <end position="107"/>
    </location>
</feature>
<evidence type="ECO:0000313" key="2">
    <source>
        <dbReference type="EMBL" id="HJC05484.1"/>
    </source>
</evidence>
<dbReference type="Proteomes" id="UP000823910">
    <property type="component" value="Unassembled WGS sequence"/>
</dbReference>
<evidence type="ECO:0008006" key="4">
    <source>
        <dbReference type="Google" id="ProtNLM"/>
    </source>
</evidence>
<dbReference type="AlphaFoldDB" id="A0A9D2SHK0"/>
<dbReference type="EMBL" id="DWWT01000020">
    <property type="protein sequence ID" value="HJC05484.1"/>
    <property type="molecule type" value="Genomic_DNA"/>
</dbReference>
<accession>A0A9D2SHK0</accession>
<gene>
    <name evidence="2" type="ORF">H9704_04940</name>
</gene>